<keyword evidence="2" id="KW-1185">Reference proteome</keyword>
<organism evidence="1 2">
    <name type="scientific">Prevotella pallens</name>
    <dbReference type="NCBI Taxonomy" id="60133"/>
    <lineage>
        <taxon>Bacteria</taxon>
        <taxon>Pseudomonadati</taxon>
        <taxon>Bacteroidota</taxon>
        <taxon>Bacteroidia</taxon>
        <taxon>Bacteroidales</taxon>
        <taxon>Prevotellaceae</taxon>
        <taxon>Prevotella</taxon>
    </lineage>
</organism>
<comment type="caution">
    <text evidence="1">The sequence shown here is derived from an EMBL/GenBank/DDBJ whole genome shotgun (WGS) entry which is preliminary data.</text>
</comment>
<gene>
    <name evidence="1" type="ORF">BC673_11740</name>
</gene>
<accession>A0ABX9DSB7</accession>
<evidence type="ECO:0000313" key="1">
    <source>
        <dbReference type="EMBL" id="RAS44311.1"/>
    </source>
</evidence>
<dbReference type="Proteomes" id="UP000249852">
    <property type="component" value="Unassembled WGS sequence"/>
</dbReference>
<proteinExistence type="predicted"/>
<protein>
    <submittedName>
        <fullName evidence="1">Uncharacterized protein</fullName>
    </submittedName>
</protein>
<evidence type="ECO:0000313" key="2">
    <source>
        <dbReference type="Proteomes" id="UP000249852"/>
    </source>
</evidence>
<dbReference type="EMBL" id="QLTQ01000017">
    <property type="protein sequence ID" value="RAS44311.1"/>
    <property type="molecule type" value="Genomic_DNA"/>
</dbReference>
<reference evidence="1 2" key="1">
    <citation type="submission" date="2018-06" db="EMBL/GenBank/DDBJ databases">
        <title>Genomic Encyclopedia of Archaeal and Bacterial Type Strains, Phase II (KMG-II): from individual species to whole genera.</title>
        <authorList>
            <person name="Goeker M."/>
        </authorList>
    </citation>
    <scope>NUCLEOTIDE SEQUENCE [LARGE SCALE GENOMIC DNA]</scope>
    <source>
        <strain evidence="1 2">DSM 18710</strain>
    </source>
</reference>
<sequence>MPTVWFYQNIVTNKQNTYSRKPLLHHANAINIRPKHKKEASNFRFGSCLPPNVSFFSCVHSLSVAQNLQTCRSVLPFLSALTYYFVGYYMPKDLVFQLFTHCYIIIITD</sequence>
<name>A0ABX9DSB7_9BACT</name>